<reference evidence="1 2" key="1">
    <citation type="journal article" date="2022" name="DNA Res.">
        <title>Chromosomal-level genome assembly of the orchid tree Bauhinia variegata (Leguminosae; Cercidoideae) supports the allotetraploid origin hypothesis of Bauhinia.</title>
        <authorList>
            <person name="Zhong Y."/>
            <person name="Chen Y."/>
            <person name="Zheng D."/>
            <person name="Pang J."/>
            <person name="Liu Y."/>
            <person name="Luo S."/>
            <person name="Meng S."/>
            <person name="Qian L."/>
            <person name="Wei D."/>
            <person name="Dai S."/>
            <person name="Zhou R."/>
        </authorList>
    </citation>
    <scope>NUCLEOTIDE SEQUENCE [LARGE SCALE GENOMIC DNA]</scope>
    <source>
        <strain evidence="1">BV-YZ2020</strain>
    </source>
</reference>
<gene>
    <name evidence="1" type="ORF">L6164_023665</name>
</gene>
<comment type="caution">
    <text evidence="1">The sequence shown here is derived from an EMBL/GenBank/DDBJ whole genome shotgun (WGS) entry which is preliminary data.</text>
</comment>
<dbReference type="Proteomes" id="UP000828941">
    <property type="component" value="Chromosome 9"/>
</dbReference>
<evidence type="ECO:0000313" key="2">
    <source>
        <dbReference type="Proteomes" id="UP000828941"/>
    </source>
</evidence>
<evidence type="ECO:0000313" key="1">
    <source>
        <dbReference type="EMBL" id="KAI4324101.1"/>
    </source>
</evidence>
<sequence>MQRASKEVVDSTYSFQCWDFFPSLSWLDVITGLVGELNTTFRELDTFFDAVIADHKKVEREDVNSDKKHFVDILLQLQESGNINFELTQKPSSVSYWSDMFVAGTDTSSTTLEWVFAELLKNPILLKKVQEEVRRVVGNKSQVHEDEVNQMKYLRCVIKTRVLVNIWAIQTDPKLWNRPLEFLPERFENSEIDYKGQHFQFTPFGIGRRGCPGLSYGIVSVECMLANFLYLFDWKLPKSGDLDMSEKHGRRKYHFMSKQFLTRLDLTLRCGFTSF</sequence>
<proteinExistence type="predicted"/>
<accession>A0ACB9MKB9</accession>
<dbReference type="EMBL" id="CM039434">
    <property type="protein sequence ID" value="KAI4324101.1"/>
    <property type="molecule type" value="Genomic_DNA"/>
</dbReference>
<protein>
    <submittedName>
        <fullName evidence="1">Uncharacterized protein</fullName>
    </submittedName>
</protein>
<organism evidence="1 2">
    <name type="scientific">Bauhinia variegata</name>
    <name type="common">Purple orchid tree</name>
    <name type="synonym">Phanera variegata</name>
    <dbReference type="NCBI Taxonomy" id="167791"/>
    <lineage>
        <taxon>Eukaryota</taxon>
        <taxon>Viridiplantae</taxon>
        <taxon>Streptophyta</taxon>
        <taxon>Embryophyta</taxon>
        <taxon>Tracheophyta</taxon>
        <taxon>Spermatophyta</taxon>
        <taxon>Magnoliopsida</taxon>
        <taxon>eudicotyledons</taxon>
        <taxon>Gunneridae</taxon>
        <taxon>Pentapetalae</taxon>
        <taxon>rosids</taxon>
        <taxon>fabids</taxon>
        <taxon>Fabales</taxon>
        <taxon>Fabaceae</taxon>
        <taxon>Cercidoideae</taxon>
        <taxon>Cercideae</taxon>
        <taxon>Bauhiniinae</taxon>
        <taxon>Bauhinia</taxon>
    </lineage>
</organism>
<keyword evidence="2" id="KW-1185">Reference proteome</keyword>
<name>A0ACB9MKB9_BAUVA</name>